<dbReference type="GO" id="GO:0032259">
    <property type="term" value="P:methylation"/>
    <property type="evidence" value="ECO:0007669"/>
    <property type="project" value="UniProtKB-KW"/>
</dbReference>
<dbReference type="Pfam" id="PF17906">
    <property type="entry name" value="HTH_48"/>
    <property type="match status" value="1"/>
</dbReference>
<dbReference type="Proteomes" id="UP000000311">
    <property type="component" value="Unassembled WGS sequence"/>
</dbReference>
<reference evidence="2 3" key="1">
    <citation type="journal article" date="2010" name="Science">
        <title>Genomic comparison of the ants Camponotus floridanus and Harpegnathos saltator.</title>
        <authorList>
            <person name="Bonasio R."/>
            <person name="Zhang G."/>
            <person name="Ye C."/>
            <person name="Mutti N.S."/>
            <person name="Fang X."/>
            <person name="Qin N."/>
            <person name="Donahue G."/>
            <person name="Yang P."/>
            <person name="Li Q."/>
            <person name="Li C."/>
            <person name="Zhang P."/>
            <person name="Huang Z."/>
            <person name="Berger S.L."/>
            <person name="Reinberg D."/>
            <person name="Wang J."/>
            <person name="Liebig J."/>
        </authorList>
    </citation>
    <scope>NUCLEOTIDE SEQUENCE [LARGE SCALE GENOMIC DNA]</scope>
    <source>
        <strain evidence="3">C129</strain>
    </source>
</reference>
<dbReference type="Pfam" id="PF01359">
    <property type="entry name" value="Transposase_1"/>
    <property type="match status" value="1"/>
</dbReference>
<dbReference type="Gene3D" id="1.10.10.1450">
    <property type="match status" value="1"/>
</dbReference>
<keyword evidence="3" id="KW-1185">Reference proteome</keyword>
<keyword evidence="2" id="KW-0489">Methyltransferase</keyword>
<dbReference type="InterPro" id="IPR041426">
    <property type="entry name" value="Mos1_HTH"/>
</dbReference>
<dbReference type="EMBL" id="GL444487">
    <property type="protein sequence ID" value="EFN60885.1"/>
    <property type="molecule type" value="Genomic_DNA"/>
</dbReference>
<name>E2B0A5_CAMFO</name>
<keyword evidence="2" id="KW-0808">Transferase</keyword>
<dbReference type="PANTHER" id="PTHR46060">
    <property type="entry name" value="MARINER MOS1 TRANSPOSASE-LIKE PROTEIN"/>
    <property type="match status" value="1"/>
</dbReference>
<feature type="domain" description="Mos1 transposase HTH" evidence="1">
    <location>
        <begin position="1"/>
        <end position="46"/>
    </location>
</feature>
<dbReference type="OrthoDB" id="7543959at2759"/>
<dbReference type="GO" id="GO:0008168">
    <property type="term" value="F:methyltransferase activity"/>
    <property type="evidence" value="ECO:0007669"/>
    <property type="project" value="UniProtKB-KW"/>
</dbReference>
<dbReference type="PANTHER" id="PTHR46060:SF1">
    <property type="entry name" value="MARINER MOS1 TRANSPOSASE-LIKE PROTEIN"/>
    <property type="match status" value="1"/>
</dbReference>
<dbReference type="InterPro" id="IPR036397">
    <property type="entry name" value="RNaseH_sf"/>
</dbReference>
<dbReference type="InParanoid" id="E2B0A5"/>
<dbReference type="GO" id="GO:0003676">
    <property type="term" value="F:nucleic acid binding"/>
    <property type="evidence" value="ECO:0007669"/>
    <property type="project" value="InterPro"/>
</dbReference>
<protein>
    <submittedName>
        <fullName evidence="2">Histone-lysine N-methyltransferase SETMAR</fullName>
    </submittedName>
</protein>
<feature type="non-terminal residue" evidence="2">
    <location>
        <position position="225"/>
    </location>
</feature>
<dbReference type="InterPro" id="IPR052709">
    <property type="entry name" value="Transposase-MT_Hybrid"/>
</dbReference>
<evidence type="ECO:0000313" key="3">
    <source>
        <dbReference type="Proteomes" id="UP000000311"/>
    </source>
</evidence>
<feature type="non-terminal residue" evidence="2">
    <location>
        <position position="1"/>
    </location>
</feature>
<dbReference type="Gene3D" id="3.30.420.10">
    <property type="entry name" value="Ribonuclease H-like superfamily/Ribonuclease H"/>
    <property type="match status" value="1"/>
</dbReference>
<organism evidence="3">
    <name type="scientific">Camponotus floridanus</name>
    <name type="common">Florida carpenter ant</name>
    <dbReference type="NCBI Taxonomy" id="104421"/>
    <lineage>
        <taxon>Eukaryota</taxon>
        <taxon>Metazoa</taxon>
        <taxon>Ecdysozoa</taxon>
        <taxon>Arthropoda</taxon>
        <taxon>Hexapoda</taxon>
        <taxon>Insecta</taxon>
        <taxon>Pterygota</taxon>
        <taxon>Neoptera</taxon>
        <taxon>Endopterygota</taxon>
        <taxon>Hymenoptera</taxon>
        <taxon>Apocrita</taxon>
        <taxon>Aculeata</taxon>
        <taxon>Formicoidea</taxon>
        <taxon>Formicidae</taxon>
        <taxon>Formicinae</taxon>
        <taxon>Camponotus</taxon>
    </lineage>
</organism>
<sequence length="225" mass="26337">REHFRAMIFYDFRRGLSRQECIDQLASTFGNEAPHKATICRWFNEFNRCRSLLTDEPREGRPKSAAVPENIDAVRELIMQDRHVTYREIQASLGVGMNCIQMILHEHLAVKKICSRWIPHNLTTTQKKDRVNWCKKMLKKFDRGASNAVYNLYTGDESWIYAYEPETKQQSTVWVFQNKPNPTKVVRAQSTSKQMLTCFFGKTGHVATVPLEKRRTVNSEWYTTI</sequence>
<dbReference type="OMA" id="AKETHEM"/>
<evidence type="ECO:0000259" key="1">
    <source>
        <dbReference type="Pfam" id="PF17906"/>
    </source>
</evidence>
<accession>E2B0A5</accession>
<dbReference type="AlphaFoldDB" id="E2B0A5"/>
<dbReference type="InterPro" id="IPR001888">
    <property type="entry name" value="Transposase_1"/>
</dbReference>
<proteinExistence type="predicted"/>
<evidence type="ECO:0000313" key="2">
    <source>
        <dbReference type="EMBL" id="EFN60885.1"/>
    </source>
</evidence>
<gene>
    <name evidence="2" type="ORF">EAG_09272</name>
</gene>